<dbReference type="Gene3D" id="2.60.120.200">
    <property type="match status" value="1"/>
</dbReference>
<keyword evidence="2" id="KW-0732">Signal</keyword>
<organism evidence="4">
    <name type="scientific">Alexandrium monilatum</name>
    <dbReference type="NCBI Taxonomy" id="311494"/>
    <lineage>
        <taxon>Eukaryota</taxon>
        <taxon>Sar</taxon>
        <taxon>Alveolata</taxon>
        <taxon>Dinophyceae</taxon>
        <taxon>Gonyaulacales</taxon>
        <taxon>Pyrocystaceae</taxon>
        <taxon>Alexandrium</taxon>
    </lineage>
</organism>
<name>A0A7S4SGA6_9DINO</name>
<dbReference type="InterPro" id="IPR000757">
    <property type="entry name" value="Beta-glucanase-like"/>
</dbReference>
<proteinExistence type="predicted"/>
<dbReference type="AlphaFoldDB" id="A0A7S4SGA6"/>
<evidence type="ECO:0000259" key="3">
    <source>
        <dbReference type="PROSITE" id="PS51762"/>
    </source>
</evidence>
<reference evidence="4" key="1">
    <citation type="submission" date="2021-01" db="EMBL/GenBank/DDBJ databases">
        <authorList>
            <person name="Corre E."/>
            <person name="Pelletier E."/>
            <person name="Niang G."/>
            <person name="Scheremetjew M."/>
            <person name="Finn R."/>
            <person name="Kale V."/>
            <person name="Holt S."/>
            <person name="Cochrane G."/>
            <person name="Meng A."/>
            <person name="Brown T."/>
            <person name="Cohen L."/>
        </authorList>
    </citation>
    <scope>NUCLEOTIDE SEQUENCE</scope>
    <source>
        <strain evidence="4">CCMP3105</strain>
    </source>
</reference>
<feature type="domain" description="GH16" evidence="3">
    <location>
        <begin position="159"/>
        <end position="480"/>
    </location>
</feature>
<sequence>MPSWQARPVALAILTSAAVVLHVAGGTELPLAADDECLAGVDEGACAIEAMQRRGLARLAQGAAPVPERPAVKEAEETGAPLGAAEPNATDSPNGTVSAKGFCTPTHYLANCWQSRFCCDVGMGCYEKVPGLAYCMASCTPGYHPADYPVLPWTCTRLDVKEQRPVPGTCHAESCGRNVATCYALNWKAEGKTFFDDFVFVTHDSTHGMAKYVNKTEAFAEGVVSTTDTHARIGLGPRVDDYKVLSANVHSKYTWDPMKSFLVAVKLSDSPSGCGVWPAFWVLNSEKTWPEGAELDIFEWSDDFPAASTLHTGKTHPCFLDAHEANKCFRQVDGNHHWECTTDYFPPTGPKKVGCSVNTPERQVGEYYHTHPGVVAMEWTSTYIKVFHIAESEIPEDLLNDKPRPATWDRFITAYYPFDEKACPNRNVTMRPQEIVFNIQVCGDWAGGAWEKPGQFCPLKTGFWSVLGRCKVDVWDPSKDCCTQWIMSPGADQTLKNAAFDISWLKVFTDPSAPAPSPATESSTYRRGGFEQCSREYTNCKDTRCCADRSMRCYAKNAEWAGCRKSCTPGVYEEDPVEVRTPWNCTELTNGVA</sequence>
<dbReference type="InterPro" id="IPR050546">
    <property type="entry name" value="Glycosyl_Hydrlase_16"/>
</dbReference>
<feature type="chain" id="PRO_5031074629" description="GH16 domain-containing protein" evidence="2">
    <location>
        <begin position="27"/>
        <end position="593"/>
    </location>
</feature>
<gene>
    <name evidence="4" type="ORF">AMON00008_LOCUS49706</name>
</gene>
<dbReference type="PANTHER" id="PTHR10963">
    <property type="entry name" value="GLYCOSYL HYDROLASE-RELATED"/>
    <property type="match status" value="1"/>
</dbReference>
<feature type="signal peptide" evidence="2">
    <location>
        <begin position="1"/>
        <end position="26"/>
    </location>
</feature>
<dbReference type="GO" id="GO:0009251">
    <property type="term" value="P:glucan catabolic process"/>
    <property type="evidence" value="ECO:0007669"/>
    <property type="project" value="TreeGrafter"/>
</dbReference>
<feature type="region of interest" description="Disordered" evidence="1">
    <location>
        <begin position="66"/>
        <end position="95"/>
    </location>
</feature>
<dbReference type="InterPro" id="IPR013320">
    <property type="entry name" value="ConA-like_dom_sf"/>
</dbReference>
<dbReference type="Pfam" id="PF26113">
    <property type="entry name" value="GH16_XgeA"/>
    <property type="match status" value="1"/>
</dbReference>
<evidence type="ECO:0000256" key="2">
    <source>
        <dbReference type="SAM" id="SignalP"/>
    </source>
</evidence>
<accession>A0A7S4SGA6</accession>
<dbReference type="PANTHER" id="PTHR10963:SF24">
    <property type="entry name" value="GLYCOSIDASE C21B10.07-RELATED"/>
    <property type="match status" value="1"/>
</dbReference>
<dbReference type="SUPFAM" id="SSF49899">
    <property type="entry name" value="Concanavalin A-like lectins/glucanases"/>
    <property type="match status" value="1"/>
</dbReference>
<dbReference type="PROSITE" id="PS51762">
    <property type="entry name" value="GH16_2"/>
    <property type="match status" value="1"/>
</dbReference>
<dbReference type="GO" id="GO:0004553">
    <property type="term" value="F:hydrolase activity, hydrolyzing O-glycosyl compounds"/>
    <property type="evidence" value="ECO:0007669"/>
    <property type="project" value="InterPro"/>
</dbReference>
<evidence type="ECO:0000256" key="1">
    <source>
        <dbReference type="SAM" id="MobiDB-lite"/>
    </source>
</evidence>
<evidence type="ECO:0000313" key="4">
    <source>
        <dbReference type="EMBL" id="CAE4644548.1"/>
    </source>
</evidence>
<protein>
    <recommendedName>
        <fullName evidence="3">GH16 domain-containing protein</fullName>
    </recommendedName>
</protein>
<dbReference type="EMBL" id="HBNR01070176">
    <property type="protein sequence ID" value="CAE4644548.1"/>
    <property type="molecule type" value="Transcribed_RNA"/>
</dbReference>